<protein>
    <submittedName>
        <fullName evidence="2">Uncharacterized protein</fullName>
    </submittedName>
</protein>
<comment type="caution">
    <text evidence="2">The sequence shown here is derived from an EMBL/GenBank/DDBJ whole genome shotgun (WGS) entry which is preliminary data.</text>
</comment>
<gene>
    <name evidence="2" type="ORF">ESP62_018850</name>
</gene>
<evidence type="ECO:0000313" key="3">
    <source>
        <dbReference type="Proteomes" id="UP001515100"/>
    </source>
</evidence>
<keyword evidence="1" id="KW-1133">Transmembrane helix</keyword>
<dbReference type="AlphaFoldDB" id="A0A641AGS0"/>
<feature type="transmembrane region" description="Helical" evidence="1">
    <location>
        <begin position="21"/>
        <end position="47"/>
    </location>
</feature>
<keyword evidence="3" id="KW-1185">Reference proteome</keyword>
<dbReference type="Proteomes" id="UP001515100">
    <property type="component" value="Unassembled WGS sequence"/>
</dbReference>
<feature type="transmembrane region" description="Helical" evidence="1">
    <location>
        <begin position="441"/>
        <end position="462"/>
    </location>
</feature>
<feature type="transmembrane region" description="Helical" evidence="1">
    <location>
        <begin position="406"/>
        <end position="429"/>
    </location>
</feature>
<feature type="transmembrane region" description="Helical" evidence="1">
    <location>
        <begin position="59"/>
        <end position="78"/>
    </location>
</feature>
<accession>A0A641AGS0</accession>
<sequence length="615" mass="63492">MRSNVEVVPTRRTAAVAAGTALAVATAAALLGISLWPMVVVAAATWWTTLGPRVGRITALGLVGPGTLVLLLGTLIVTGATGLPAFGTLVATWLAVGVAGCVAVGRSPATSRPSGPGPDLASLWVPALLGPVVWLSAVLTGVSSGSVARLSWTMMGDSVTNLLYARSIVDAGGVAVGGDQNPVPLPSALIAISAWAGRGDTPGADLLRHDLTGFVVVWTLLVAATCFTAGLAAAVTVGPRHPRLAAASGALGSALPLTWFVSGYALEFGFFNAHVVLPVLLLCWVVVVGGTRSDAAVLLALMLSTTVMLAAWTPLSLLPAALGVVIVLRRRRELIATRTRRIALGLGVVQACACAALVALPALRSSGGELDADGWVYPLSPWVVAGASVVAVAVTVVAVRRRDPAAAHVAALTIACVIGVGALLLVNVGQASVWNYYPLKLAWLSCVIAIVVLVATTVRLLASAGRTTLAGLVGAAIVLALTIVLPQTPRALGDRPTSNPLQRVVGGAAFTDAQTDEILRGADPDRPQIRWSDGADDEDDVNFWILQMLTPYPTDDDPLYRLSYSYRTGNLDDLCEIARLVRPAITIRTDDATLTEQLDRACPGFAGRVVVTDPA</sequence>
<dbReference type="OrthoDB" id="3770924at2"/>
<reference evidence="2" key="1">
    <citation type="submission" date="2019-09" db="EMBL/GenBank/DDBJ databases">
        <authorList>
            <person name="Li J."/>
        </authorList>
    </citation>
    <scope>NUCLEOTIDE SEQUENCE [LARGE SCALE GENOMIC DNA]</scope>
    <source>
        <strain evidence="2">NRBC 14897</strain>
    </source>
</reference>
<feature type="transmembrane region" description="Helical" evidence="1">
    <location>
        <begin position="244"/>
        <end position="261"/>
    </location>
</feature>
<keyword evidence="1" id="KW-0812">Transmembrane</keyword>
<proteinExistence type="predicted"/>
<feature type="transmembrane region" description="Helical" evidence="1">
    <location>
        <begin position="215"/>
        <end position="238"/>
    </location>
</feature>
<feature type="transmembrane region" description="Helical" evidence="1">
    <location>
        <begin position="375"/>
        <end position="399"/>
    </location>
</feature>
<keyword evidence="1" id="KW-0472">Membrane</keyword>
<feature type="transmembrane region" description="Helical" evidence="1">
    <location>
        <begin position="85"/>
        <end position="105"/>
    </location>
</feature>
<feature type="transmembrane region" description="Helical" evidence="1">
    <location>
        <begin position="295"/>
        <end position="328"/>
    </location>
</feature>
<evidence type="ECO:0000256" key="1">
    <source>
        <dbReference type="SAM" id="Phobius"/>
    </source>
</evidence>
<feature type="transmembrane region" description="Helical" evidence="1">
    <location>
        <begin position="469"/>
        <end position="486"/>
    </location>
</feature>
<feature type="transmembrane region" description="Helical" evidence="1">
    <location>
        <begin position="340"/>
        <end position="363"/>
    </location>
</feature>
<name>A0A641AGS0_9ACTN</name>
<feature type="transmembrane region" description="Helical" evidence="1">
    <location>
        <begin position="268"/>
        <end position="289"/>
    </location>
</feature>
<dbReference type="RefSeq" id="WP_129185900.1">
    <property type="nucleotide sequence ID" value="NZ_JAGIOG010000001.1"/>
</dbReference>
<feature type="transmembrane region" description="Helical" evidence="1">
    <location>
        <begin position="125"/>
        <end position="148"/>
    </location>
</feature>
<evidence type="ECO:0000313" key="2">
    <source>
        <dbReference type="EMBL" id="KAA1372463.1"/>
    </source>
</evidence>
<dbReference type="EMBL" id="SDPP02000007">
    <property type="protein sequence ID" value="KAA1372463.1"/>
    <property type="molecule type" value="Genomic_DNA"/>
</dbReference>
<organism evidence="2 3">
    <name type="scientific">Aeromicrobium fastidiosum</name>
    <dbReference type="NCBI Taxonomy" id="52699"/>
    <lineage>
        <taxon>Bacteria</taxon>
        <taxon>Bacillati</taxon>
        <taxon>Actinomycetota</taxon>
        <taxon>Actinomycetes</taxon>
        <taxon>Propionibacteriales</taxon>
        <taxon>Nocardioidaceae</taxon>
        <taxon>Aeromicrobium</taxon>
    </lineage>
</organism>